<keyword evidence="13" id="KW-1185">Reference proteome</keyword>
<accession>A0A921ZXD4</accession>
<dbReference type="GO" id="GO:0006508">
    <property type="term" value="P:proteolysis"/>
    <property type="evidence" value="ECO:0007669"/>
    <property type="project" value="UniProtKB-KW"/>
</dbReference>
<dbReference type="Proteomes" id="UP000791440">
    <property type="component" value="Unassembled WGS sequence"/>
</dbReference>
<name>A0A921ZXD4_MANSE</name>
<gene>
    <name evidence="12" type="ORF">O3G_MSEX015062</name>
</gene>
<evidence type="ECO:0000256" key="7">
    <source>
        <dbReference type="ARBA" id="ARBA00023240"/>
    </source>
</evidence>
<keyword evidence="4" id="KW-0378">Hydrolase</keyword>
<comment type="subcellular location">
    <subcellularLocation>
        <location evidence="1">Secreted</location>
        <location evidence="1">Extracellular space</location>
    </subcellularLocation>
</comment>
<proteinExistence type="predicted"/>
<evidence type="ECO:0000256" key="10">
    <source>
        <dbReference type="SAM" id="SignalP"/>
    </source>
</evidence>
<reference evidence="12" key="1">
    <citation type="journal article" date="2016" name="Insect Biochem. Mol. Biol.">
        <title>Multifaceted biological insights from a draft genome sequence of the tobacco hornworm moth, Manduca sexta.</title>
        <authorList>
            <person name="Kanost M.R."/>
            <person name="Arrese E.L."/>
            <person name="Cao X."/>
            <person name="Chen Y.R."/>
            <person name="Chellapilla S."/>
            <person name="Goldsmith M.R."/>
            <person name="Grosse-Wilde E."/>
            <person name="Heckel D.G."/>
            <person name="Herndon N."/>
            <person name="Jiang H."/>
            <person name="Papanicolaou A."/>
            <person name="Qu J."/>
            <person name="Soulages J.L."/>
            <person name="Vogel H."/>
            <person name="Walters J."/>
            <person name="Waterhouse R.M."/>
            <person name="Ahn S.J."/>
            <person name="Almeida F.C."/>
            <person name="An C."/>
            <person name="Aqrawi P."/>
            <person name="Bretschneider A."/>
            <person name="Bryant W.B."/>
            <person name="Bucks S."/>
            <person name="Chao H."/>
            <person name="Chevignon G."/>
            <person name="Christen J.M."/>
            <person name="Clarke D.F."/>
            <person name="Dittmer N.T."/>
            <person name="Ferguson L.C.F."/>
            <person name="Garavelou S."/>
            <person name="Gordon K.H.J."/>
            <person name="Gunaratna R.T."/>
            <person name="Han Y."/>
            <person name="Hauser F."/>
            <person name="He Y."/>
            <person name="Heidel-Fischer H."/>
            <person name="Hirsh A."/>
            <person name="Hu Y."/>
            <person name="Jiang H."/>
            <person name="Kalra D."/>
            <person name="Klinner C."/>
            <person name="Konig C."/>
            <person name="Kovar C."/>
            <person name="Kroll A.R."/>
            <person name="Kuwar S.S."/>
            <person name="Lee S.L."/>
            <person name="Lehman R."/>
            <person name="Li K."/>
            <person name="Li Z."/>
            <person name="Liang H."/>
            <person name="Lovelace S."/>
            <person name="Lu Z."/>
            <person name="Mansfield J.H."/>
            <person name="McCulloch K.J."/>
            <person name="Mathew T."/>
            <person name="Morton B."/>
            <person name="Muzny D.M."/>
            <person name="Neunemann D."/>
            <person name="Ongeri F."/>
            <person name="Pauchet Y."/>
            <person name="Pu L.L."/>
            <person name="Pyrousis I."/>
            <person name="Rao X.J."/>
            <person name="Redding A."/>
            <person name="Roesel C."/>
            <person name="Sanchez-Gracia A."/>
            <person name="Schaack S."/>
            <person name="Shukla A."/>
            <person name="Tetreau G."/>
            <person name="Wang Y."/>
            <person name="Xiong G.H."/>
            <person name="Traut W."/>
            <person name="Walsh T.K."/>
            <person name="Worley K.C."/>
            <person name="Wu D."/>
            <person name="Wu W."/>
            <person name="Wu Y.Q."/>
            <person name="Zhang X."/>
            <person name="Zou Z."/>
            <person name="Zucker H."/>
            <person name="Briscoe A.D."/>
            <person name="Burmester T."/>
            <person name="Clem R.J."/>
            <person name="Feyereisen R."/>
            <person name="Grimmelikhuijzen C.J.P."/>
            <person name="Hamodrakas S.J."/>
            <person name="Hansson B.S."/>
            <person name="Huguet E."/>
            <person name="Jermiin L.S."/>
            <person name="Lan Q."/>
            <person name="Lehman H.K."/>
            <person name="Lorenzen M."/>
            <person name="Merzendorfer H."/>
            <person name="Michalopoulos I."/>
            <person name="Morton D.B."/>
            <person name="Muthukrishnan S."/>
            <person name="Oakeshott J.G."/>
            <person name="Palmer W."/>
            <person name="Park Y."/>
            <person name="Passarelli A.L."/>
            <person name="Rozas J."/>
            <person name="Schwartz L.M."/>
            <person name="Smith W."/>
            <person name="Southgate A."/>
            <person name="Vilcinskas A."/>
            <person name="Vogt R."/>
            <person name="Wang P."/>
            <person name="Werren J."/>
            <person name="Yu X.Q."/>
            <person name="Zhou J.J."/>
            <person name="Brown S.J."/>
            <person name="Scherer S.E."/>
            <person name="Richards S."/>
            <person name="Blissard G.W."/>
        </authorList>
    </citation>
    <scope>NUCLEOTIDE SEQUENCE</scope>
</reference>
<dbReference type="Pfam" id="PF00089">
    <property type="entry name" value="Trypsin"/>
    <property type="match status" value="1"/>
</dbReference>
<feature type="chain" id="PRO_5036952599" description="Peptidase S1 domain-containing protein" evidence="10">
    <location>
        <begin position="18"/>
        <end position="226"/>
    </location>
</feature>
<evidence type="ECO:0000256" key="2">
    <source>
        <dbReference type="ARBA" id="ARBA00022656"/>
    </source>
</evidence>
<feature type="domain" description="Peptidase S1" evidence="11">
    <location>
        <begin position="52"/>
        <end position="226"/>
    </location>
</feature>
<dbReference type="PANTHER" id="PTHR24276">
    <property type="entry name" value="POLYSERASE-RELATED"/>
    <property type="match status" value="1"/>
</dbReference>
<evidence type="ECO:0000256" key="1">
    <source>
        <dbReference type="ARBA" id="ARBA00004239"/>
    </source>
</evidence>
<feature type="signal peptide" evidence="10">
    <location>
        <begin position="1"/>
        <end position="17"/>
    </location>
</feature>
<keyword evidence="5" id="KW-0720">Serine protease</keyword>
<evidence type="ECO:0000259" key="11">
    <source>
        <dbReference type="PROSITE" id="PS50240"/>
    </source>
</evidence>
<dbReference type="AlphaFoldDB" id="A0A921ZXD4"/>
<sequence>MQVLAILSFLFLPLAWSSSEQSEILQGWHEKVGIKNAEKIRRLEEQVIASRIVGGVIAPVYSHPYLAGLLIDIIGLSSPSACGGSILTNSRILTAAHCWFDGRFQGRSIQVILGTPFLFHGGVRTHVHAIAIHPHYNFRTFANDIAMLYLPFPIKFTNAIRPIPLPSGELLKANFAEKWLVAAGYGRYSDHSNPSTNAMARNVFLRGISIADCRAVYGEMVLDSNI</sequence>
<evidence type="ECO:0000313" key="12">
    <source>
        <dbReference type="EMBL" id="KAG6465299.1"/>
    </source>
</evidence>
<keyword evidence="3" id="KW-0645">Protease</keyword>
<dbReference type="FunFam" id="2.40.10.10:FF:000068">
    <property type="entry name" value="transmembrane protease serine 2"/>
    <property type="match status" value="1"/>
</dbReference>
<dbReference type="PANTHER" id="PTHR24276:SF91">
    <property type="entry name" value="AT26814P-RELATED"/>
    <property type="match status" value="1"/>
</dbReference>
<keyword evidence="10" id="KW-0732">Signal</keyword>
<dbReference type="GO" id="GO:0090729">
    <property type="term" value="F:toxin activity"/>
    <property type="evidence" value="ECO:0007669"/>
    <property type="project" value="UniProtKB-KW"/>
</dbReference>
<keyword evidence="2" id="KW-0800">Toxin</keyword>
<keyword evidence="6" id="KW-1015">Disulfide bond</keyword>
<dbReference type="SMART" id="SM00020">
    <property type="entry name" value="Tryp_SPc"/>
    <property type="match status" value="1"/>
</dbReference>
<protein>
    <recommendedName>
        <fullName evidence="11">Peptidase S1 domain-containing protein</fullName>
    </recommendedName>
</protein>
<evidence type="ECO:0000256" key="6">
    <source>
        <dbReference type="ARBA" id="ARBA00023157"/>
    </source>
</evidence>
<dbReference type="GO" id="GO:0005576">
    <property type="term" value="C:extracellular region"/>
    <property type="evidence" value="ECO:0007669"/>
    <property type="project" value="UniProtKB-SubCell"/>
</dbReference>
<dbReference type="GO" id="GO:0004252">
    <property type="term" value="F:serine-type endopeptidase activity"/>
    <property type="evidence" value="ECO:0007669"/>
    <property type="project" value="InterPro"/>
</dbReference>
<evidence type="ECO:0000313" key="13">
    <source>
        <dbReference type="Proteomes" id="UP000791440"/>
    </source>
</evidence>
<reference evidence="12" key="2">
    <citation type="submission" date="2020-12" db="EMBL/GenBank/DDBJ databases">
        <authorList>
            <person name="Kanost M."/>
        </authorList>
    </citation>
    <scope>NUCLEOTIDE SEQUENCE</scope>
</reference>
<dbReference type="InterPro" id="IPR001254">
    <property type="entry name" value="Trypsin_dom"/>
</dbReference>
<dbReference type="EMBL" id="JH669455">
    <property type="protein sequence ID" value="KAG6465299.1"/>
    <property type="molecule type" value="Genomic_DNA"/>
</dbReference>
<evidence type="ECO:0000256" key="5">
    <source>
        <dbReference type="ARBA" id="ARBA00022825"/>
    </source>
</evidence>
<evidence type="ECO:0000256" key="9">
    <source>
        <dbReference type="ARBA" id="ARBA00084094"/>
    </source>
</evidence>
<evidence type="ECO:0000256" key="8">
    <source>
        <dbReference type="ARBA" id="ARBA00055534"/>
    </source>
</evidence>
<organism evidence="12 13">
    <name type="scientific">Manduca sexta</name>
    <name type="common">Tobacco hawkmoth</name>
    <name type="synonym">Tobacco hornworm</name>
    <dbReference type="NCBI Taxonomy" id="7130"/>
    <lineage>
        <taxon>Eukaryota</taxon>
        <taxon>Metazoa</taxon>
        <taxon>Ecdysozoa</taxon>
        <taxon>Arthropoda</taxon>
        <taxon>Hexapoda</taxon>
        <taxon>Insecta</taxon>
        <taxon>Pterygota</taxon>
        <taxon>Neoptera</taxon>
        <taxon>Endopterygota</taxon>
        <taxon>Lepidoptera</taxon>
        <taxon>Glossata</taxon>
        <taxon>Ditrysia</taxon>
        <taxon>Bombycoidea</taxon>
        <taxon>Sphingidae</taxon>
        <taxon>Sphinginae</taxon>
        <taxon>Sphingini</taxon>
        <taxon>Manduca</taxon>
    </lineage>
</organism>
<dbReference type="InterPro" id="IPR050430">
    <property type="entry name" value="Peptidase_S1"/>
</dbReference>
<comment type="function">
    <text evidence="8">Fibrinolytic activity; shows preferential cleavage of Arg-Gly bonds in all three fibrinogen chains. Contact with the caterpillars causes severe bleeding, due the anticoagulant effect of the protein.</text>
</comment>
<dbReference type="PROSITE" id="PS00134">
    <property type="entry name" value="TRYPSIN_HIS"/>
    <property type="match status" value="1"/>
</dbReference>
<dbReference type="InterPro" id="IPR018114">
    <property type="entry name" value="TRYPSIN_HIS"/>
</dbReference>
<dbReference type="PROSITE" id="PS50240">
    <property type="entry name" value="TRYPSIN_DOM"/>
    <property type="match status" value="1"/>
</dbReference>
<comment type="caution">
    <text evidence="12">The sequence shown here is derived from an EMBL/GenBank/DDBJ whole genome shotgun (WGS) entry which is preliminary data.</text>
</comment>
<evidence type="ECO:0000256" key="4">
    <source>
        <dbReference type="ARBA" id="ARBA00022801"/>
    </source>
</evidence>
<evidence type="ECO:0000256" key="3">
    <source>
        <dbReference type="ARBA" id="ARBA00022670"/>
    </source>
</evidence>
<keyword evidence="9" id="KW-1205">Fibrinolytic toxin</keyword>
<keyword evidence="7" id="KW-1199">Hemostasis impairing toxin</keyword>